<name>A0A382AMY7_9ZZZZ</name>
<dbReference type="EMBL" id="UINC01026097">
    <property type="protein sequence ID" value="SVB02925.1"/>
    <property type="molecule type" value="Genomic_DNA"/>
</dbReference>
<accession>A0A382AMY7</accession>
<proteinExistence type="predicted"/>
<protein>
    <submittedName>
        <fullName evidence="1">Uncharacterized protein</fullName>
    </submittedName>
</protein>
<organism evidence="1">
    <name type="scientific">marine metagenome</name>
    <dbReference type="NCBI Taxonomy" id="408172"/>
    <lineage>
        <taxon>unclassified sequences</taxon>
        <taxon>metagenomes</taxon>
        <taxon>ecological metagenomes</taxon>
    </lineage>
</organism>
<gene>
    <name evidence="1" type="ORF">METZ01_LOCUS155779</name>
</gene>
<dbReference type="AlphaFoldDB" id="A0A382AMY7"/>
<sequence length="61" mass="6755">MSCPVCGEQHETRPIKCLQQATLDHVGQCGITTEHATDCLLKALTDYVDENPQWKKGIKGN</sequence>
<reference evidence="1" key="1">
    <citation type="submission" date="2018-05" db="EMBL/GenBank/DDBJ databases">
        <authorList>
            <person name="Lanie J.A."/>
            <person name="Ng W.-L."/>
            <person name="Kazmierczak K.M."/>
            <person name="Andrzejewski T.M."/>
            <person name="Davidsen T.M."/>
            <person name="Wayne K.J."/>
            <person name="Tettelin H."/>
            <person name="Glass J.I."/>
            <person name="Rusch D."/>
            <person name="Podicherti R."/>
            <person name="Tsui H.-C.T."/>
            <person name="Winkler M.E."/>
        </authorList>
    </citation>
    <scope>NUCLEOTIDE SEQUENCE</scope>
</reference>
<evidence type="ECO:0000313" key="1">
    <source>
        <dbReference type="EMBL" id="SVB02925.1"/>
    </source>
</evidence>